<keyword evidence="10 13" id="KW-0233">DNA recombination</keyword>
<evidence type="ECO:0000256" key="1">
    <source>
        <dbReference type="ARBA" id="ARBA00009518"/>
    </source>
</evidence>
<comment type="function">
    <text evidence="13">The RuvA-RuvB-RuvC complex processes Holliday junction (HJ) DNA during genetic recombination and DNA repair. Endonuclease that resolves HJ intermediates. Cleaves cruciform DNA by making single-stranded nicks across the HJ at symmetrical positions within the homologous arms, yielding a 5'-phosphate and a 3'-hydroxyl group; requires a central core of homology in the junction. The consensus cleavage sequence is 5'-(A/T)TT(C/G)-3'. Cleavage occurs on the 3'-side of the TT dinucleotide at the point of strand exchange. HJ branch migration catalyzed by RuvA-RuvB allows RuvC to scan DNA until it finds its consensus sequence, where it cleaves and resolves the cruciform DNA.</text>
</comment>
<evidence type="ECO:0000256" key="4">
    <source>
        <dbReference type="ARBA" id="ARBA00022723"/>
    </source>
</evidence>
<evidence type="ECO:0000256" key="8">
    <source>
        <dbReference type="ARBA" id="ARBA00022842"/>
    </source>
</evidence>
<keyword evidence="3 13" id="KW-0540">Nuclease</keyword>
<evidence type="ECO:0000256" key="3">
    <source>
        <dbReference type="ARBA" id="ARBA00022722"/>
    </source>
</evidence>
<dbReference type="GO" id="GO:0003677">
    <property type="term" value="F:DNA binding"/>
    <property type="evidence" value="ECO:0007669"/>
    <property type="project" value="UniProtKB-KW"/>
</dbReference>
<dbReference type="CDD" id="cd16962">
    <property type="entry name" value="RuvC"/>
    <property type="match status" value="1"/>
</dbReference>
<keyword evidence="8 13" id="KW-0460">Magnesium</keyword>
<evidence type="ECO:0000256" key="5">
    <source>
        <dbReference type="ARBA" id="ARBA00022759"/>
    </source>
</evidence>
<comment type="catalytic activity">
    <reaction evidence="12 13">
        <text>Endonucleolytic cleavage at a junction such as a reciprocal single-stranded crossover between two homologous DNA duplexes (Holliday junction).</text>
        <dbReference type="EC" id="3.1.21.10"/>
    </reaction>
</comment>
<dbReference type="InterPro" id="IPR002176">
    <property type="entry name" value="X-over_junc_endoDNase_RuvC"/>
</dbReference>
<organism evidence="15 16">
    <name type="scientific">Criibacterium bergeronii</name>
    <dbReference type="NCBI Taxonomy" id="1871336"/>
    <lineage>
        <taxon>Bacteria</taxon>
        <taxon>Bacillati</taxon>
        <taxon>Bacillota</taxon>
        <taxon>Clostridia</taxon>
        <taxon>Peptostreptococcales</taxon>
        <taxon>Filifactoraceae</taxon>
        <taxon>Criibacterium</taxon>
    </lineage>
</organism>
<comment type="caution">
    <text evidence="15">The sequence shown here is derived from an EMBL/GenBank/DDBJ whole genome shotgun (WGS) entry which is preliminary data.</text>
</comment>
<feature type="active site" evidence="13">
    <location>
        <position position="67"/>
    </location>
</feature>
<dbReference type="EC" id="3.1.21.10" evidence="13 14"/>
<evidence type="ECO:0000256" key="13">
    <source>
        <dbReference type="HAMAP-Rule" id="MF_00034"/>
    </source>
</evidence>
<keyword evidence="4 13" id="KW-0479">Metal-binding</keyword>
<evidence type="ECO:0000256" key="9">
    <source>
        <dbReference type="ARBA" id="ARBA00023125"/>
    </source>
</evidence>
<dbReference type="PANTHER" id="PTHR30194">
    <property type="entry name" value="CROSSOVER JUNCTION ENDODEOXYRIBONUCLEASE RUVC"/>
    <property type="match status" value="1"/>
</dbReference>
<dbReference type="AlphaFoldDB" id="A0A552VDE4"/>
<dbReference type="GO" id="GO:0006281">
    <property type="term" value="P:DNA repair"/>
    <property type="evidence" value="ECO:0007669"/>
    <property type="project" value="UniProtKB-UniRule"/>
</dbReference>
<dbReference type="GO" id="GO:0008821">
    <property type="term" value="F:crossover junction DNA endonuclease activity"/>
    <property type="evidence" value="ECO:0007669"/>
    <property type="project" value="UniProtKB-UniRule"/>
</dbReference>
<dbReference type="EMBL" id="VJXW01000001">
    <property type="protein sequence ID" value="TRW28505.1"/>
    <property type="molecule type" value="Genomic_DNA"/>
</dbReference>
<dbReference type="OrthoDB" id="9805499at2"/>
<evidence type="ECO:0000313" key="16">
    <source>
        <dbReference type="Proteomes" id="UP000319424"/>
    </source>
</evidence>
<dbReference type="GO" id="GO:0000287">
    <property type="term" value="F:magnesium ion binding"/>
    <property type="evidence" value="ECO:0007669"/>
    <property type="project" value="UniProtKB-UniRule"/>
</dbReference>
<dbReference type="NCBIfam" id="NF000711">
    <property type="entry name" value="PRK00039.2-1"/>
    <property type="match status" value="1"/>
</dbReference>
<feature type="active site" evidence="13">
    <location>
        <position position="140"/>
    </location>
</feature>
<keyword evidence="2 13" id="KW-0963">Cytoplasm</keyword>
<dbReference type="HAMAP" id="MF_00034">
    <property type="entry name" value="RuvC"/>
    <property type="match status" value="1"/>
</dbReference>
<accession>A0A552VDE4</accession>
<reference evidence="15 16" key="1">
    <citation type="submission" date="2019-07" db="EMBL/GenBank/DDBJ databases">
        <title>Criibacterium bergeronii gen. nov., sp. nov. isolated from human clinical samples.</title>
        <authorList>
            <person name="Maheux A.F."/>
            <person name="Boudreau D.K."/>
            <person name="Berube E."/>
            <person name="Brodeur S."/>
            <person name="Bernard K.A."/>
            <person name="Abed J.Y."/>
            <person name="Ducrey E."/>
            <person name="Guay E.F."/>
            <person name="Raymond F."/>
            <person name="Corbeil J."/>
            <person name="Domingo M.-C."/>
            <person name="Roy P.H."/>
            <person name="Boissinot M."/>
            <person name="Tocheva E.I."/>
            <person name="Omar R.F."/>
        </authorList>
    </citation>
    <scope>NUCLEOTIDE SEQUENCE [LARGE SCALE GENOMIC DNA]</scope>
    <source>
        <strain evidence="15 16">CCRI-24246</strain>
    </source>
</reference>
<dbReference type="Proteomes" id="UP000319424">
    <property type="component" value="Unassembled WGS sequence"/>
</dbReference>
<keyword evidence="9 13" id="KW-0238">DNA-binding</keyword>
<dbReference type="GO" id="GO:0005737">
    <property type="term" value="C:cytoplasm"/>
    <property type="evidence" value="ECO:0007669"/>
    <property type="project" value="UniProtKB-SubCell"/>
</dbReference>
<evidence type="ECO:0000256" key="10">
    <source>
        <dbReference type="ARBA" id="ARBA00023172"/>
    </source>
</evidence>
<protein>
    <recommendedName>
        <fullName evidence="13 14">Crossover junction endodeoxyribonuclease RuvC</fullName>
        <ecNumber evidence="13 14">3.1.21.10</ecNumber>
    </recommendedName>
    <alternativeName>
        <fullName evidence="13">Holliday junction nuclease RuvC</fullName>
    </alternativeName>
    <alternativeName>
        <fullName evidence="13">Holliday junction resolvase RuvC</fullName>
    </alternativeName>
</protein>
<evidence type="ECO:0000256" key="6">
    <source>
        <dbReference type="ARBA" id="ARBA00022763"/>
    </source>
</evidence>
<evidence type="ECO:0000256" key="11">
    <source>
        <dbReference type="ARBA" id="ARBA00023204"/>
    </source>
</evidence>
<dbReference type="InterPro" id="IPR036397">
    <property type="entry name" value="RNaseH_sf"/>
</dbReference>
<comment type="similarity">
    <text evidence="1 13">Belongs to the RuvC family.</text>
</comment>
<feature type="binding site" evidence="13">
    <location>
        <position position="7"/>
    </location>
    <ligand>
        <name>Mg(2+)</name>
        <dbReference type="ChEBI" id="CHEBI:18420"/>
        <label>1</label>
    </ligand>
</feature>
<evidence type="ECO:0000256" key="7">
    <source>
        <dbReference type="ARBA" id="ARBA00022801"/>
    </source>
</evidence>
<dbReference type="PROSITE" id="PS01321">
    <property type="entry name" value="RUVC"/>
    <property type="match status" value="1"/>
</dbReference>
<keyword evidence="11 13" id="KW-0234">DNA repair</keyword>
<name>A0A552VDE4_9FIRM</name>
<dbReference type="RefSeq" id="WP_144015249.1">
    <property type="nucleotide sequence ID" value="NZ_VJXW01000001.1"/>
</dbReference>
<dbReference type="NCBIfam" id="TIGR00228">
    <property type="entry name" value="ruvC"/>
    <property type="match status" value="1"/>
</dbReference>
<dbReference type="PRINTS" id="PR00696">
    <property type="entry name" value="RSOLVASERUVC"/>
</dbReference>
<comment type="subunit">
    <text evidence="13">Homodimer which binds Holliday junction (HJ) DNA. The HJ becomes 2-fold symmetrical on binding to RuvC with unstacked arms; it has a different conformation from HJ DNA in complex with RuvA. In the full resolvosome a probable DNA-RuvA(4)-RuvB(12)-RuvC(2) complex forms which resolves the HJ.</text>
</comment>
<dbReference type="GO" id="GO:0048476">
    <property type="term" value="C:Holliday junction resolvase complex"/>
    <property type="evidence" value="ECO:0007669"/>
    <property type="project" value="UniProtKB-UniRule"/>
</dbReference>
<feature type="active site" evidence="13">
    <location>
        <position position="7"/>
    </location>
</feature>
<keyword evidence="6 13" id="KW-0227">DNA damage</keyword>
<dbReference type="GO" id="GO:0006310">
    <property type="term" value="P:DNA recombination"/>
    <property type="evidence" value="ECO:0007669"/>
    <property type="project" value="UniProtKB-UniRule"/>
</dbReference>
<evidence type="ECO:0000313" key="15">
    <source>
        <dbReference type="EMBL" id="TRW28505.1"/>
    </source>
</evidence>
<dbReference type="Pfam" id="PF02075">
    <property type="entry name" value="RuvC"/>
    <property type="match status" value="1"/>
</dbReference>
<dbReference type="SUPFAM" id="SSF53098">
    <property type="entry name" value="Ribonuclease H-like"/>
    <property type="match status" value="1"/>
</dbReference>
<dbReference type="FunFam" id="3.30.420.10:FF:000002">
    <property type="entry name" value="Crossover junction endodeoxyribonuclease RuvC"/>
    <property type="match status" value="1"/>
</dbReference>
<keyword evidence="5 13" id="KW-0255">Endonuclease</keyword>
<dbReference type="InterPro" id="IPR020563">
    <property type="entry name" value="X-over_junc_endoDNase_Mg_BS"/>
</dbReference>
<keyword evidence="7 13" id="KW-0378">Hydrolase</keyword>
<evidence type="ECO:0000256" key="12">
    <source>
        <dbReference type="ARBA" id="ARBA00029354"/>
    </source>
</evidence>
<gene>
    <name evidence="13 15" type="primary">ruvC</name>
    <name evidence="15" type="ORF">FL857_00020</name>
</gene>
<evidence type="ECO:0000256" key="2">
    <source>
        <dbReference type="ARBA" id="ARBA00022490"/>
    </source>
</evidence>
<sequence>MIVLGIDPGIAIVGYGLIDYDGNTFRTISYGAITTPAHTSLSTRLKTIYDDLTSIITSYKIDCVAIEELFFNKNVKTALDVAQARGVIVVACMNNNIPLYEYTPLQVKQGVVGYGRAVKSQIQEMVKIMLNLPKIPKPDDVADGLAIAICHCNVGEKKEIFKA</sequence>
<feature type="binding site" evidence="13">
    <location>
        <position position="140"/>
    </location>
    <ligand>
        <name>Mg(2+)</name>
        <dbReference type="ChEBI" id="CHEBI:18420"/>
        <label>1</label>
    </ligand>
</feature>
<comment type="cofactor">
    <cofactor evidence="13">
        <name>Mg(2+)</name>
        <dbReference type="ChEBI" id="CHEBI:18420"/>
    </cofactor>
    <text evidence="13">Binds 2 Mg(2+) ion per subunit.</text>
</comment>
<dbReference type="PANTHER" id="PTHR30194:SF3">
    <property type="entry name" value="CROSSOVER JUNCTION ENDODEOXYRIBONUCLEASE RUVC"/>
    <property type="match status" value="1"/>
</dbReference>
<dbReference type="Gene3D" id="3.30.420.10">
    <property type="entry name" value="Ribonuclease H-like superfamily/Ribonuclease H"/>
    <property type="match status" value="1"/>
</dbReference>
<comment type="subcellular location">
    <subcellularLocation>
        <location evidence="13">Cytoplasm</location>
    </subcellularLocation>
</comment>
<dbReference type="InterPro" id="IPR012337">
    <property type="entry name" value="RNaseH-like_sf"/>
</dbReference>
<evidence type="ECO:0000256" key="14">
    <source>
        <dbReference type="NCBIfam" id="TIGR00228"/>
    </source>
</evidence>
<feature type="binding site" evidence="13">
    <location>
        <position position="67"/>
    </location>
    <ligand>
        <name>Mg(2+)</name>
        <dbReference type="ChEBI" id="CHEBI:18420"/>
        <label>2</label>
    </ligand>
</feature>
<proteinExistence type="inferred from homology"/>